<accession>A0A9P8XUU7</accession>
<keyword evidence="3" id="KW-1185">Reference proteome</keyword>
<sequence length="204" mass="22289">MSLRPLYVLCVTELASGWKKGGKRAARRGFTVGSLGECGRRCLCCGCDVREDVDDVDEWEREVLAEKTVLAEKVEKFEPSDADDSERSRSACSEEDGGRIAWCPALSEGTTLLAGRKKRWTCTEGVVVMISCHCLQTRWTEVRTSRMSHSKNRASRSSGVDKKASMAGVEDEDVGDGVGTGEVPMFILASNSSWRSAMLRAPSA</sequence>
<dbReference type="RefSeq" id="XP_046006785.1">
    <property type="nucleotide sequence ID" value="XM_046155573.1"/>
</dbReference>
<dbReference type="AlphaFoldDB" id="A0A9P8XUU7"/>
<evidence type="ECO:0000313" key="2">
    <source>
        <dbReference type="EMBL" id="KAH7018518.1"/>
    </source>
</evidence>
<name>A0A9P8XUU7_9PEZI</name>
<evidence type="ECO:0000256" key="1">
    <source>
        <dbReference type="SAM" id="MobiDB-lite"/>
    </source>
</evidence>
<dbReference type="GeneID" id="70185119"/>
<dbReference type="Proteomes" id="UP000756346">
    <property type="component" value="Unassembled WGS sequence"/>
</dbReference>
<feature type="region of interest" description="Disordered" evidence="1">
    <location>
        <begin position="146"/>
        <end position="176"/>
    </location>
</feature>
<evidence type="ECO:0000313" key="3">
    <source>
        <dbReference type="Proteomes" id="UP000756346"/>
    </source>
</evidence>
<proteinExistence type="predicted"/>
<dbReference type="EMBL" id="JAGTJQ010000011">
    <property type="protein sequence ID" value="KAH7018518.1"/>
    <property type="molecule type" value="Genomic_DNA"/>
</dbReference>
<gene>
    <name evidence="2" type="ORF">B0I36DRAFT_336134</name>
</gene>
<organism evidence="2 3">
    <name type="scientific">Microdochium trichocladiopsis</name>
    <dbReference type="NCBI Taxonomy" id="1682393"/>
    <lineage>
        <taxon>Eukaryota</taxon>
        <taxon>Fungi</taxon>
        <taxon>Dikarya</taxon>
        <taxon>Ascomycota</taxon>
        <taxon>Pezizomycotina</taxon>
        <taxon>Sordariomycetes</taxon>
        <taxon>Xylariomycetidae</taxon>
        <taxon>Xylariales</taxon>
        <taxon>Microdochiaceae</taxon>
        <taxon>Microdochium</taxon>
    </lineage>
</organism>
<comment type="caution">
    <text evidence="2">The sequence shown here is derived from an EMBL/GenBank/DDBJ whole genome shotgun (WGS) entry which is preliminary data.</text>
</comment>
<protein>
    <submittedName>
        <fullName evidence="2">Uncharacterized protein</fullName>
    </submittedName>
</protein>
<reference evidence="2" key="1">
    <citation type="journal article" date="2021" name="Nat. Commun.">
        <title>Genetic determinants of endophytism in the Arabidopsis root mycobiome.</title>
        <authorList>
            <person name="Mesny F."/>
            <person name="Miyauchi S."/>
            <person name="Thiergart T."/>
            <person name="Pickel B."/>
            <person name="Atanasova L."/>
            <person name="Karlsson M."/>
            <person name="Huettel B."/>
            <person name="Barry K.W."/>
            <person name="Haridas S."/>
            <person name="Chen C."/>
            <person name="Bauer D."/>
            <person name="Andreopoulos W."/>
            <person name="Pangilinan J."/>
            <person name="LaButti K."/>
            <person name="Riley R."/>
            <person name="Lipzen A."/>
            <person name="Clum A."/>
            <person name="Drula E."/>
            <person name="Henrissat B."/>
            <person name="Kohler A."/>
            <person name="Grigoriev I.V."/>
            <person name="Martin F.M."/>
            <person name="Hacquard S."/>
        </authorList>
    </citation>
    <scope>NUCLEOTIDE SEQUENCE</scope>
    <source>
        <strain evidence="2">MPI-CAGE-CH-0230</strain>
    </source>
</reference>